<evidence type="ECO:0000313" key="3">
    <source>
        <dbReference type="Proteomes" id="UP001454036"/>
    </source>
</evidence>
<dbReference type="EMBL" id="BAABME010016672">
    <property type="protein sequence ID" value="GAA0146956.1"/>
    <property type="molecule type" value="Genomic_DNA"/>
</dbReference>
<keyword evidence="3" id="KW-1185">Reference proteome</keyword>
<dbReference type="Proteomes" id="UP001454036">
    <property type="component" value="Unassembled WGS sequence"/>
</dbReference>
<comment type="caution">
    <text evidence="2">The sequence shown here is derived from an EMBL/GenBank/DDBJ whole genome shotgun (WGS) entry which is preliminary data.</text>
</comment>
<organism evidence="2 3">
    <name type="scientific">Lithospermum erythrorhizon</name>
    <name type="common">Purple gromwell</name>
    <name type="synonym">Lithospermum officinale var. erythrorhizon</name>
    <dbReference type="NCBI Taxonomy" id="34254"/>
    <lineage>
        <taxon>Eukaryota</taxon>
        <taxon>Viridiplantae</taxon>
        <taxon>Streptophyta</taxon>
        <taxon>Embryophyta</taxon>
        <taxon>Tracheophyta</taxon>
        <taxon>Spermatophyta</taxon>
        <taxon>Magnoliopsida</taxon>
        <taxon>eudicotyledons</taxon>
        <taxon>Gunneridae</taxon>
        <taxon>Pentapetalae</taxon>
        <taxon>asterids</taxon>
        <taxon>lamiids</taxon>
        <taxon>Boraginales</taxon>
        <taxon>Boraginaceae</taxon>
        <taxon>Boraginoideae</taxon>
        <taxon>Lithospermeae</taxon>
        <taxon>Lithospermum</taxon>
    </lineage>
</organism>
<feature type="region of interest" description="Disordered" evidence="1">
    <location>
        <begin position="39"/>
        <end position="59"/>
    </location>
</feature>
<accession>A0AAV3P6H2</accession>
<proteinExistence type="predicted"/>
<feature type="region of interest" description="Disordered" evidence="1">
    <location>
        <begin position="137"/>
        <end position="161"/>
    </location>
</feature>
<evidence type="ECO:0000313" key="2">
    <source>
        <dbReference type="EMBL" id="GAA0146956.1"/>
    </source>
</evidence>
<reference evidence="2 3" key="1">
    <citation type="submission" date="2024-01" db="EMBL/GenBank/DDBJ databases">
        <title>The complete chloroplast genome sequence of Lithospermum erythrorhizon: insights into the phylogenetic relationship among Boraginaceae species and the maternal lineages of purple gromwells.</title>
        <authorList>
            <person name="Okada T."/>
            <person name="Watanabe K."/>
        </authorList>
    </citation>
    <scope>NUCLEOTIDE SEQUENCE [LARGE SCALE GENOMIC DNA]</scope>
</reference>
<dbReference type="AlphaFoldDB" id="A0AAV3P6H2"/>
<name>A0AAV3P6H2_LITER</name>
<feature type="compositionally biased region" description="Acidic residues" evidence="1">
    <location>
        <begin position="50"/>
        <end position="59"/>
    </location>
</feature>
<sequence>MGLLTKKIRRGKFRCRSWRRDCKGANVDAGEEIVVVATENVDGDVKEPGKEEDEPEEEEGIVVVATKNVEGGVKEPEEEEDEPDEEEEIVVVGIQFLISTNSDLQMPRSNNLLLLQDGRISSLLQHLRSQVFKDWEDEPLDVEEDEDDIEEDWEDEPLEIF</sequence>
<evidence type="ECO:0000256" key="1">
    <source>
        <dbReference type="SAM" id="MobiDB-lite"/>
    </source>
</evidence>
<protein>
    <submittedName>
        <fullName evidence="2">Uncharacterized protein</fullName>
    </submittedName>
</protein>
<gene>
    <name evidence="2" type="ORF">LIER_36425</name>
</gene>